<name>A0A2N5RZ14_9BASI</name>
<evidence type="ECO:0000313" key="2">
    <source>
        <dbReference type="Proteomes" id="UP000235388"/>
    </source>
</evidence>
<dbReference type="OrthoDB" id="270584at2759"/>
<sequence>MSNLMGSLKLIYNEHSTCHTTTPQHGYRSHTWGLKNFFIGNGLNVIKVFTESAIKFFVCEYANKHPQSSPPRPFSVLRPPSCRQTTSHPLHKRAASLVADVANAAKDGTDVVAGTLGGSRGLESTNWTKRPWFSSKSKPSAEERKELHLEQQLPKRTWKEALIHFYKGFKGALSKIRQKFRDFIRKEEVEFPYNSLFDQNPGLEELVKEDKSIDEKVDGFMKTIPKKNLAEGQAEQFELAHQVKVEKLKASLHRLHTIRVEDFKTLYPVWDAHSEISAKIRPMFLRWESHGDLKPMQVLGQRMAPYLSKFLDDNQKILSQKLPQDQKYLGSFFGKMGPKKVLQPWFQATIEEKVKSKELKLISGNGEQFLNYLVEIQDYLTDFAFWNQPSIYSNNLKGMEDRVNYYHDRIETHEEALVNMFAGGRDELKKSLEMIESMEFHQTFMRELKNPASSPYHYDLQFVEPIEYLFLEMKEEEIPLVYQKLEIQKKRR</sequence>
<gene>
    <name evidence="1" type="ORF">PCANC_26263</name>
</gene>
<dbReference type="Proteomes" id="UP000235388">
    <property type="component" value="Unassembled WGS sequence"/>
</dbReference>
<organism evidence="1 2">
    <name type="scientific">Puccinia coronata f. sp. avenae</name>
    <dbReference type="NCBI Taxonomy" id="200324"/>
    <lineage>
        <taxon>Eukaryota</taxon>
        <taxon>Fungi</taxon>
        <taxon>Dikarya</taxon>
        <taxon>Basidiomycota</taxon>
        <taxon>Pucciniomycotina</taxon>
        <taxon>Pucciniomycetes</taxon>
        <taxon>Pucciniales</taxon>
        <taxon>Pucciniaceae</taxon>
        <taxon>Puccinia</taxon>
    </lineage>
</organism>
<dbReference type="EMBL" id="PGCJ01001339">
    <property type="protein sequence ID" value="PLW06221.1"/>
    <property type="molecule type" value="Genomic_DNA"/>
</dbReference>
<comment type="caution">
    <text evidence="1">The sequence shown here is derived from an EMBL/GenBank/DDBJ whole genome shotgun (WGS) entry which is preliminary data.</text>
</comment>
<accession>A0A2N5RZ14</accession>
<evidence type="ECO:0000313" key="1">
    <source>
        <dbReference type="EMBL" id="PLW06221.1"/>
    </source>
</evidence>
<reference evidence="1 2" key="1">
    <citation type="submission" date="2017-11" db="EMBL/GenBank/DDBJ databases">
        <title>De novo assembly and phasing of dikaryotic genomes from two isolates of Puccinia coronata f. sp. avenae, the causal agent of oat crown rust.</title>
        <authorList>
            <person name="Miller M.E."/>
            <person name="Zhang Y."/>
            <person name="Omidvar V."/>
            <person name="Sperschneider J."/>
            <person name="Schwessinger B."/>
            <person name="Raley C."/>
            <person name="Palmer J.M."/>
            <person name="Garnica D."/>
            <person name="Upadhyaya N."/>
            <person name="Rathjen J."/>
            <person name="Taylor J.M."/>
            <person name="Park R.F."/>
            <person name="Dodds P.N."/>
            <person name="Hirsch C.D."/>
            <person name="Kianian S.F."/>
            <person name="Figueroa M."/>
        </authorList>
    </citation>
    <scope>NUCLEOTIDE SEQUENCE [LARGE SCALE GENOMIC DNA]</scope>
    <source>
        <strain evidence="1">12NC29</strain>
    </source>
</reference>
<keyword evidence="2" id="KW-1185">Reference proteome</keyword>
<dbReference type="AlphaFoldDB" id="A0A2N5RZ14"/>
<protein>
    <submittedName>
        <fullName evidence="1">Uncharacterized protein</fullName>
    </submittedName>
</protein>
<proteinExistence type="predicted"/>